<protein>
    <recommendedName>
        <fullName evidence="4">Zinc ribbon domain-containing protein</fullName>
    </recommendedName>
</protein>
<sequence length="494" mass="56510">MAFSEIRTQRRITVREASGGDLFKGAVAIAAGTTLISCLTLDISTGLKGALLVAGCLLCLYGAKWVRKYLKDDKTYREYAPEWDDKHFIYDRFAKGLNAWYRQEELPEDADGDIAYFLKLQRERLRNKGLQMEKRVVPTKGTGYGTGKRSRKSLWYTTDMFFEQVSGTLAFHNANETVFEQQSEMTMYEIVAHTPDTTRADQIRVTCPQCGAVNVALKLEEGCPYCGTRFRIRDLFPRVVNFFFIKTKSIASYKQIFTQTMTLSMASVFVITLFHNIFTNFRALPSMLFNSFMMALLAGGMIGYLVGDARLLAAVFDRDGMKHISLLKWTSSKRKITNTMLKYDKNFSFDKFEGQLVALVRMAVLAEKPENLACYAAGTRDAQFADILEMTYTNGLCLNKLWLEGDQMHMSIRTWWINYYENDGKIKKCGDCIDTVFVKNISRQEEPGFSITSVFCPDCGGSFDAVRQRICPYCGKEYHMENESWIIEKMHLIR</sequence>
<dbReference type="RefSeq" id="WP_349145133.1">
    <property type="nucleotide sequence ID" value="NZ_JBBMFC010000040.1"/>
</dbReference>
<dbReference type="EMBL" id="JBBMFC010000040">
    <property type="protein sequence ID" value="MEQ2580041.1"/>
    <property type="molecule type" value="Genomic_DNA"/>
</dbReference>
<feature type="transmembrane region" description="Helical" evidence="1">
    <location>
        <begin position="287"/>
        <end position="306"/>
    </location>
</feature>
<comment type="caution">
    <text evidence="2">The sequence shown here is derived from an EMBL/GenBank/DDBJ whole genome shotgun (WGS) entry which is preliminary data.</text>
</comment>
<gene>
    <name evidence="2" type="ORF">WMO62_14605</name>
</gene>
<keyword evidence="3" id="KW-1185">Reference proteome</keyword>
<feature type="transmembrane region" description="Helical" evidence="1">
    <location>
        <begin position="49"/>
        <end position="66"/>
    </location>
</feature>
<evidence type="ECO:0000256" key="1">
    <source>
        <dbReference type="SAM" id="Phobius"/>
    </source>
</evidence>
<proteinExistence type="predicted"/>
<feature type="transmembrane region" description="Helical" evidence="1">
    <location>
        <begin position="256"/>
        <end position="275"/>
    </location>
</feature>
<keyword evidence="1" id="KW-0812">Transmembrane</keyword>
<reference evidence="2 3" key="1">
    <citation type="submission" date="2024-03" db="EMBL/GenBank/DDBJ databases">
        <title>Human intestinal bacterial collection.</title>
        <authorList>
            <person name="Pauvert C."/>
            <person name="Hitch T.C.A."/>
            <person name="Clavel T."/>
        </authorList>
    </citation>
    <scope>NUCLEOTIDE SEQUENCE [LARGE SCALE GENOMIC DNA]</scope>
    <source>
        <strain evidence="2 3">CLA-AA-H78B</strain>
    </source>
</reference>
<accession>A0ABV1I4B6</accession>
<dbReference type="Proteomes" id="UP001470288">
    <property type="component" value="Unassembled WGS sequence"/>
</dbReference>
<keyword evidence="1" id="KW-0472">Membrane</keyword>
<keyword evidence="1" id="KW-1133">Transmembrane helix</keyword>
<name>A0ABV1I4B6_9FIRM</name>
<evidence type="ECO:0000313" key="2">
    <source>
        <dbReference type="EMBL" id="MEQ2580041.1"/>
    </source>
</evidence>
<evidence type="ECO:0008006" key="4">
    <source>
        <dbReference type="Google" id="ProtNLM"/>
    </source>
</evidence>
<evidence type="ECO:0000313" key="3">
    <source>
        <dbReference type="Proteomes" id="UP001470288"/>
    </source>
</evidence>
<feature type="transmembrane region" description="Helical" evidence="1">
    <location>
        <begin position="21"/>
        <end position="43"/>
    </location>
</feature>
<organism evidence="2 3">
    <name type="scientific">Hominiventricola aquisgranensis</name>
    <dbReference type="NCBI Taxonomy" id="3133164"/>
    <lineage>
        <taxon>Bacteria</taxon>
        <taxon>Bacillati</taxon>
        <taxon>Bacillota</taxon>
        <taxon>Clostridia</taxon>
        <taxon>Lachnospirales</taxon>
        <taxon>Lachnospiraceae</taxon>
        <taxon>Hominiventricola</taxon>
    </lineage>
</organism>